<feature type="compositionally biased region" description="Acidic residues" evidence="1">
    <location>
        <begin position="228"/>
        <end position="277"/>
    </location>
</feature>
<accession>A0A9P4U8S6</accession>
<dbReference type="Proteomes" id="UP000799764">
    <property type="component" value="Unassembled WGS sequence"/>
</dbReference>
<evidence type="ECO:0000256" key="1">
    <source>
        <dbReference type="SAM" id="MobiDB-lite"/>
    </source>
</evidence>
<proteinExistence type="predicted"/>
<name>A0A9P4U8S6_9PLEO</name>
<dbReference type="EMBL" id="MU001505">
    <property type="protein sequence ID" value="KAF2441500.1"/>
    <property type="molecule type" value="Genomic_DNA"/>
</dbReference>
<gene>
    <name evidence="2" type="ORF">P171DRAFT_487960</name>
</gene>
<protein>
    <submittedName>
        <fullName evidence="2">Uncharacterized protein</fullName>
    </submittedName>
</protein>
<sequence length="318" mass="35782">MEPSRKRGRDANDRSSYYARRRQDMLDVRKCVKELQTADDGTIYKIIERWADADDTVAMDLHKAYGTLQARQQEHGINFDHHIKAVLYKLHKDDLWPQRPKHEAAAEVPAFIEKTIETIGRKATRHSSYETKLAGLRTLLQIGKIICGCVNEGVEQAVRQHFQKEATLGDAMYNIAESMGQSQLGGLCSEVNGEPTFLENMEGLVALEEETQMEMGLAEVLNLFTDTEDATEGEDESEDGDGEDAGEGDNEDRDEDENGDGQDEDEEEDDSDSEGFDSDGVVKAPRREVRNRRSRRTVVPSNSSKGKYTSLPWLGNMF</sequence>
<dbReference type="AlphaFoldDB" id="A0A9P4U8S6"/>
<keyword evidence="3" id="KW-1185">Reference proteome</keyword>
<evidence type="ECO:0000313" key="3">
    <source>
        <dbReference type="Proteomes" id="UP000799764"/>
    </source>
</evidence>
<reference evidence="2" key="1">
    <citation type="journal article" date="2020" name="Stud. Mycol.">
        <title>101 Dothideomycetes genomes: a test case for predicting lifestyles and emergence of pathogens.</title>
        <authorList>
            <person name="Haridas S."/>
            <person name="Albert R."/>
            <person name="Binder M."/>
            <person name="Bloem J."/>
            <person name="Labutti K."/>
            <person name="Salamov A."/>
            <person name="Andreopoulos B."/>
            <person name="Baker S."/>
            <person name="Barry K."/>
            <person name="Bills G."/>
            <person name="Bluhm B."/>
            <person name="Cannon C."/>
            <person name="Castanera R."/>
            <person name="Culley D."/>
            <person name="Daum C."/>
            <person name="Ezra D."/>
            <person name="Gonzalez J."/>
            <person name="Henrissat B."/>
            <person name="Kuo A."/>
            <person name="Liang C."/>
            <person name="Lipzen A."/>
            <person name="Lutzoni F."/>
            <person name="Magnuson J."/>
            <person name="Mondo S."/>
            <person name="Nolan M."/>
            <person name="Ohm R."/>
            <person name="Pangilinan J."/>
            <person name="Park H.-J."/>
            <person name="Ramirez L."/>
            <person name="Alfaro M."/>
            <person name="Sun H."/>
            <person name="Tritt A."/>
            <person name="Yoshinaga Y."/>
            <person name="Zwiers L.-H."/>
            <person name="Turgeon B."/>
            <person name="Goodwin S."/>
            <person name="Spatafora J."/>
            <person name="Crous P."/>
            <person name="Grigoriev I."/>
        </authorList>
    </citation>
    <scope>NUCLEOTIDE SEQUENCE</scope>
    <source>
        <strain evidence="2">CBS 690.94</strain>
    </source>
</reference>
<feature type="region of interest" description="Disordered" evidence="1">
    <location>
        <begin position="228"/>
        <end position="318"/>
    </location>
</feature>
<evidence type="ECO:0000313" key="2">
    <source>
        <dbReference type="EMBL" id="KAF2441500.1"/>
    </source>
</evidence>
<comment type="caution">
    <text evidence="2">The sequence shown here is derived from an EMBL/GenBank/DDBJ whole genome shotgun (WGS) entry which is preliminary data.</text>
</comment>
<organism evidence="2 3">
    <name type="scientific">Karstenula rhodostoma CBS 690.94</name>
    <dbReference type="NCBI Taxonomy" id="1392251"/>
    <lineage>
        <taxon>Eukaryota</taxon>
        <taxon>Fungi</taxon>
        <taxon>Dikarya</taxon>
        <taxon>Ascomycota</taxon>
        <taxon>Pezizomycotina</taxon>
        <taxon>Dothideomycetes</taxon>
        <taxon>Pleosporomycetidae</taxon>
        <taxon>Pleosporales</taxon>
        <taxon>Massarineae</taxon>
        <taxon>Didymosphaeriaceae</taxon>
        <taxon>Karstenula</taxon>
    </lineage>
</organism>